<feature type="transmembrane region" description="Helical" evidence="10">
    <location>
        <begin position="93"/>
        <end position="118"/>
    </location>
</feature>
<comment type="subcellular location">
    <subcellularLocation>
        <location evidence="1">Cell membrane</location>
        <topology evidence="1">Multi-pass membrane protein</topology>
    </subcellularLocation>
</comment>
<dbReference type="Gene3D" id="1.20.1530.20">
    <property type="match status" value="1"/>
</dbReference>
<evidence type="ECO:0000313" key="12">
    <source>
        <dbReference type="EMBL" id="MBO8433518.1"/>
    </source>
</evidence>
<dbReference type="Proteomes" id="UP000823612">
    <property type="component" value="Unassembled WGS sequence"/>
</dbReference>
<feature type="transmembrane region" description="Helical" evidence="10">
    <location>
        <begin position="376"/>
        <end position="399"/>
    </location>
</feature>
<evidence type="ECO:0000256" key="9">
    <source>
        <dbReference type="ARBA" id="ARBA00023136"/>
    </source>
</evidence>
<evidence type="ECO:0000313" key="13">
    <source>
        <dbReference type="Proteomes" id="UP000823612"/>
    </source>
</evidence>
<evidence type="ECO:0000256" key="7">
    <source>
        <dbReference type="ARBA" id="ARBA00022989"/>
    </source>
</evidence>
<dbReference type="GO" id="GO:0015297">
    <property type="term" value="F:antiporter activity"/>
    <property type="evidence" value="ECO:0007669"/>
    <property type="project" value="UniProtKB-KW"/>
</dbReference>
<dbReference type="InterPro" id="IPR006153">
    <property type="entry name" value="Cation/H_exchanger_TM"/>
</dbReference>
<keyword evidence="4" id="KW-1003">Cell membrane</keyword>
<dbReference type="PANTHER" id="PTHR32507">
    <property type="entry name" value="NA(+)/H(+) ANTIPORTER 1"/>
    <property type="match status" value="1"/>
</dbReference>
<keyword evidence="8" id="KW-0406">Ion transport</keyword>
<dbReference type="InterPro" id="IPR036721">
    <property type="entry name" value="RCK_C_sf"/>
</dbReference>
<reference evidence="12" key="1">
    <citation type="submission" date="2020-10" db="EMBL/GenBank/DDBJ databases">
        <authorList>
            <person name="Gilroy R."/>
        </authorList>
    </citation>
    <scope>NUCLEOTIDE SEQUENCE</scope>
    <source>
        <strain evidence="12">2889</strain>
    </source>
</reference>
<evidence type="ECO:0000256" key="5">
    <source>
        <dbReference type="ARBA" id="ARBA00022538"/>
    </source>
</evidence>
<dbReference type="Gene3D" id="3.30.70.1450">
    <property type="entry name" value="Regulator of K+ conductance, C-terminal domain"/>
    <property type="match status" value="1"/>
</dbReference>
<dbReference type="PANTHER" id="PTHR32507:SF7">
    <property type="entry name" value="K(+)_H(+) ANTIPORTER NHAP2"/>
    <property type="match status" value="1"/>
</dbReference>
<dbReference type="GO" id="GO:0006813">
    <property type="term" value="P:potassium ion transport"/>
    <property type="evidence" value="ECO:0007669"/>
    <property type="project" value="UniProtKB-KW"/>
</dbReference>
<sequence>MVITAHNVVLIISLLLFIAIFAGQASYKFGVPALIIFLGVGMLAGSEGIGKIQFGYEHANIAQFIGVIALNFILFSGGLDTKWRSIKPVLGKGMVLATLGVVLTAVFVGIAVKLITGIGGGPGFSWAESLLLGSIVSSTDAAAVFNILNTKSLSLKYNLKPLLEFESGSNDPMAFLLTTFFLSMVDAQSATHSVGGAILMLFVQMAVGVLMGFVMGKVSTKMINKLKIGYEGLYPVLAIALMLFTYSFTDFLHGNGFLAVYICGIFVGNHKISHRQTIVNSFDGYAWLMQLVLFLTLGLLVFPSQVWEVKWTGLLISAVIIILARPLAIFLCSLFFKDRFNFRNQIFISWVGLRGAAAIVFATYPLLAGIPNADMMFSLVFFIAFSSMVLQGSTIPWVAKRLKLAYELPPALLSRKDLDTKTELIEIMVRKGSSLDNQTLLEAQLPDDTRVTMIMRKGEYIVPSGNTRLQAKDHLYVICKNPDEVRRLVS</sequence>
<dbReference type="GO" id="GO:0005886">
    <property type="term" value="C:plasma membrane"/>
    <property type="evidence" value="ECO:0007669"/>
    <property type="project" value="UniProtKB-SubCell"/>
</dbReference>
<dbReference type="PROSITE" id="PS51202">
    <property type="entry name" value="RCK_C"/>
    <property type="match status" value="1"/>
</dbReference>
<dbReference type="GO" id="GO:0008324">
    <property type="term" value="F:monoatomic cation transmembrane transporter activity"/>
    <property type="evidence" value="ECO:0007669"/>
    <property type="project" value="InterPro"/>
</dbReference>
<evidence type="ECO:0000256" key="6">
    <source>
        <dbReference type="ARBA" id="ARBA00022692"/>
    </source>
</evidence>
<dbReference type="Pfam" id="PF00999">
    <property type="entry name" value="Na_H_Exchanger"/>
    <property type="match status" value="1"/>
</dbReference>
<dbReference type="InterPro" id="IPR038770">
    <property type="entry name" value="Na+/solute_symporter_sf"/>
</dbReference>
<proteinExistence type="predicted"/>
<dbReference type="NCBIfam" id="NF003715">
    <property type="entry name" value="PRK05326.1-2"/>
    <property type="match status" value="1"/>
</dbReference>
<dbReference type="Pfam" id="PF02080">
    <property type="entry name" value="TrkA_C"/>
    <property type="match status" value="1"/>
</dbReference>
<reference evidence="12" key="2">
    <citation type="journal article" date="2021" name="PeerJ">
        <title>Extensive microbial diversity within the chicken gut microbiome revealed by metagenomics and culture.</title>
        <authorList>
            <person name="Gilroy R."/>
            <person name="Ravi A."/>
            <person name="Getino M."/>
            <person name="Pursley I."/>
            <person name="Horton D.L."/>
            <person name="Alikhan N.F."/>
            <person name="Baker D."/>
            <person name="Gharbi K."/>
            <person name="Hall N."/>
            <person name="Watson M."/>
            <person name="Adriaenssens E.M."/>
            <person name="Foster-Nyarko E."/>
            <person name="Jarju S."/>
            <person name="Secka A."/>
            <person name="Antonio M."/>
            <person name="Oren A."/>
            <person name="Chaudhuri R.R."/>
            <person name="La Ragione R."/>
            <person name="Hildebrand F."/>
            <person name="Pallen M.J."/>
        </authorList>
    </citation>
    <scope>NUCLEOTIDE SEQUENCE</scope>
    <source>
        <strain evidence="12">2889</strain>
    </source>
</reference>
<feature type="transmembrane region" description="Helical" evidence="10">
    <location>
        <begin position="228"/>
        <end position="248"/>
    </location>
</feature>
<keyword evidence="9 10" id="KW-0472">Membrane</keyword>
<evidence type="ECO:0000256" key="3">
    <source>
        <dbReference type="ARBA" id="ARBA00022449"/>
    </source>
</evidence>
<feature type="transmembrane region" description="Helical" evidence="10">
    <location>
        <begin position="6"/>
        <end position="22"/>
    </location>
</feature>
<feature type="transmembrane region" description="Helical" evidence="10">
    <location>
        <begin position="197"/>
        <end position="216"/>
    </location>
</feature>
<gene>
    <name evidence="12" type="ORF">IAB08_09565</name>
</gene>
<keyword evidence="3" id="KW-0050">Antiport</keyword>
<evidence type="ECO:0000256" key="1">
    <source>
        <dbReference type="ARBA" id="ARBA00004651"/>
    </source>
</evidence>
<dbReference type="NCBIfam" id="NF003716">
    <property type="entry name" value="PRK05326.1-3"/>
    <property type="match status" value="1"/>
</dbReference>
<evidence type="ECO:0000256" key="4">
    <source>
        <dbReference type="ARBA" id="ARBA00022475"/>
    </source>
</evidence>
<keyword evidence="5" id="KW-0630">Potassium</keyword>
<feature type="transmembrane region" description="Helical" evidence="10">
    <location>
        <begin position="254"/>
        <end position="272"/>
    </location>
</feature>
<keyword evidence="2" id="KW-0813">Transport</keyword>
<dbReference type="InterPro" id="IPR006037">
    <property type="entry name" value="RCK_C"/>
</dbReference>
<keyword evidence="6 10" id="KW-0812">Transmembrane</keyword>
<dbReference type="EMBL" id="JADIMZ010000145">
    <property type="protein sequence ID" value="MBO8433518.1"/>
    <property type="molecule type" value="Genomic_DNA"/>
</dbReference>
<organism evidence="12 13">
    <name type="scientific">Candidatus Pullibacteroides excrementavium</name>
    <dbReference type="NCBI Taxonomy" id="2840905"/>
    <lineage>
        <taxon>Bacteria</taxon>
        <taxon>Pseudomonadati</taxon>
        <taxon>Bacteroidota</taxon>
        <taxon>Bacteroidia</taxon>
        <taxon>Bacteroidales</taxon>
        <taxon>Candidatus Pullibacteroides</taxon>
    </lineage>
</organism>
<dbReference type="GO" id="GO:1902600">
    <property type="term" value="P:proton transmembrane transport"/>
    <property type="evidence" value="ECO:0007669"/>
    <property type="project" value="InterPro"/>
</dbReference>
<dbReference type="SUPFAM" id="SSF116726">
    <property type="entry name" value="TrkA C-terminal domain-like"/>
    <property type="match status" value="1"/>
</dbReference>
<accession>A0A9D9DU02</accession>
<protein>
    <submittedName>
        <fullName evidence="12">Potassium/proton antiporter</fullName>
    </submittedName>
</protein>
<name>A0A9D9DU02_9BACT</name>
<feature type="domain" description="RCK C-terminal" evidence="11">
    <location>
        <begin position="412"/>
        <end position="490"/>
    </location>
</feature>
<comment type="caution">
    <text evidence="12">The sequence shown here is derived from an EMBL/GenBank/DDBJ whole genome shotgun (WGS) entry which is preliminary data.</text>
</comment>
<keyword evidence="5" id="KW-0633">Potassium transport</keyword>
<feature type="transmembrane region" description="Helical" evidence="10">
    <location>
        <begin position="284"/>
        <end position="302"/>
    </location>
</feature>
<feature type="transmembrane region" description="Helical" evidence="10">
    <location>
        <begin position="314"/>
        <end position="336"/>
    </location>
</feature>
<evidence type="ECO:0000259" key="11">
    <source>
        <dbReference type="PROSITE" id="PS51202"/>
    </source>
</evidence>
<feature type="transmembrane region" description="Helical" evidence="10">
    <location>
        <begin position="348"/>
        <end position="370"/>
    </location>
</feature>
<feature type="transmembrane region" description="Helical" evidence="10">
    <location>
        <begin position="61"/>
        <end position="81"/>
    </location>
</feature>
<dbReference type="AlphaFoldDB" id="A0A9D9DU02"/>
<keyword evidence="7 10" id="KW-1133">Transmembrane helix</keyword>
<evidence type="ECO:0000256" key="8">
    <source>
        <dbReference type="ARBA" id="ARBA00023065"/>
    </source>
</evidence>
<evidence type="ECO:0000256" key="2">
    <source>
        <dbReference type="ARBA" id="ARBA00022448"/>
    </source>
</evidence>
<feature type="transmembrane region" description="Helical" evidence="10">
    <location>
        <begin position="29"/>
        <end position="49"/>
    </location>
</feature>
<evidence type="ECO:0000256" key="10">
    <source>
        <dbReference type="SAM" id="Phobius"/>
    </source>
</evidence>